<dbReference type="PANTHER" id="PTHR33993">
    <property type="entry name" value="GLYOXALASE-RELATED"/>
    <property type="match status" value="1"/>
</dbReference>
<keyword evidence="3" id="KW-1185">Reference proteome</keyword>
<gene>
    <name evidence="2" type="ORF">G6045_25570</name>
</gene>
<evidence type="ECO:0000313" key="2">
    <source>
        <dbReference type="EMBL" id="NGO79001.1"/>
    </source>
</evidence>
<organism evidence="2 3">
    <name type="scientific">Streptomyces mesophilus</name>
    <dbReference type="NCBI Taxonomy" id="1775132"/>
    <lineage>
        <taxon>Bacteria</taxon>
        <taxon>Bacillati</taxon>
        <taxon>Actinomycetota</taxon>
        <taxon>Actinomycetes</taxon>
        <taxon>Kitasatosporales</taxon>
        <taxon>Streptomycetaceae</taxon>
        <taxon>Streptomyces</taxon>
    </lineage>
</organism>
<dbReference type="EMBL" id="JAAKZW010000127">
    <property type="protein sequence ID" value="NGO79001.1"/>
    <property type="molecule type" value="Genomic_DNA"/>
</dbReference>
<dbReference type="Pfam" id="PF00903">
    <property type="entry name" value="Glyoxalase"/>
    <property type="match status" value="2"/>
</dbReference>
<dbReference type="AlphaFoldDB" id="A0A6G4XQX6"/>
<feature type="domain" description="VOC" evidence="1">
    <location>
        <begin position="137"/>
        <end position="252"/>
    </location>
</feature>
<dbReference type="Proteomes" id="UP000481109">
    <property type="component" value="Unassembled WGS sequence"/>
</dbReference>
<evidence type="ECO:0000313" key="3">
    <source>
        <dbReference type="Proteomes" id="UP000481109"/>
    </source>
</evidence>
<dbReference type="InterPro" id="IPR004360">
    <property type="entry name" value="Glyas_Fos-R_dOase_dom"/>
</dbReference>
<accession>A0A6G4XQX6</accession>
<dbReference type="InterPro" id="IPR037523">
    <property type="entry name" value="VOC_core"/>
</dbReference>
<dbReference type="CDD" id="cd07247">
    <property type="entry name" value="SgaA_N_like"/>
    <property type="match status" value="2"/>
</dbReference>
<dbReference type="Gene3D" id="3.10.180.10">
    <property type="entry name" value="2,3-Dihydroxybiphenyl 1,2-Dioxygenase, domain 1"/>
    <property type="match status" value="2"/>
</dbReference>
<dbReference type="RefSeq" id="WP_165334448.1">
    <property type="nucleotide sequence ID" value="NZ_JAAKZW010000127.1"/>
</dbReference>
<feature type="domain" description="VOC" evidence="1">
    <location>
        <begin position="8"/>
        <end position="123"/>
    </location>
</feature>
<dbReference type="PANTHER" id="PTHR33993:SF10">
    <property type="entry name" value="CONSERVED PROTEIN"/>
    <property type="match status" value="1"/>
</dbReference>
<dbReference type="PROSITE" id="PS51819">
    <property type="entry name" value="VOC"/>
    <property type="match status" value="2"/>
</dbReference>
<name>A0A6G4XQX6_9ACTN</name>
<evidence type="ECO:0000259" key="1">
    <source>
        <dbReference type="PROSITE" id="PS51819"/>
    </source>
</evidence>
<dbReference type="InterPro" id="IPR052164">
    <property type="entry name" value="Anthracycline_SecMetBiosynth"/>
</dbReference>
<protein>
    <submittedName>
        <fullName evidence="2">VOC family protein</fullName>
    </submittedName>
</protein>
<sequence length="263" mass="28180">MPAYPLGAPCWVDAMFPDLDAAKSFYSELFGWTYTEGSAEFGGYTQAFADGKAVAAVVPQMSGMEEQPPAWSLYLAAPDIEATAAGIKENGGTVVMDPMQVGEFGSMVVAQDPGGVFFSVWQAGAHQGFEKVNEPGAFCWAEVTTRDPDAADAFFPAVFGYNAQRIPDETIDFTVWDLGEDPVLGRFKMTEDFPPEVPSYINIYFVVDDCDAAVETVQRLGGEVHIGPMGSPFGRFASVTDPQGAAFSVIDVATMEGDMPDLG</sequence>
<dbReference type="SUPFAM" id="SSF54593">
    <property type="entry name" value="Glyoxalase/Bleomycin resistance protein/Dihydroxybiphenyl dioxygenase"/>
    <property type="match status" value="2"/>
</dbReference>
<proteinExistence type="predicted"/>
<comment type="caution">
    <text evidence="2">The sequence shown here is derived from an EMBL/GenBank/DDBJ whole genome shotgun (WGS) entry which is preliminary data.</text>
</comment>
<dbReference type="InterPro" id="IPR029068">
    <property type="entry name" value="Glyas_Bleomycin-R_OHBP_Dase"/>
</dbReference>
<reference evidence="2 3" key="1">
    <citation type="submission" date="2020-02" db="EMBL/GenBank/DDBJ databases">
        <title>Whole-genome analyses of novel actinobacteria.</title>
        <authorList>
            <person name="Sahin N."/>
            <person name="Tokatli A."/>
        </authorList>
    </citation>
    <scope>NUCLEOTIDE SEQUENCE [LARGE SCALE GENOMIC DNA]</scope>
    <source>
        <strain evidence="2 3">YC504</strain>
    </source>
</reference>